<protein>
    <submittedName>
        <fullName evidence="1">Uncharacterized protein</fullName>
    </submittedName>
</protein>
<organism evidence="1">
    <name type="scientific">Burkholderia cenocepacia</name>
    <dbReference type="NCBI Taxonomy" id="95486"/>
    <lineage>
        <taxon>Bacteria</taxon>
        <taxon>Pseudomonadati</taxon>
        <taxon>Pseudomonadota</taxon>
        <taxon>Betaproteobacteria</taxon>
        <taxon>Burkholderiales</taxon>
        <taxon>Burkholderiaceae</taxon>
        <taxon>Burkholderia</taxon>
        <taxon>Burkholderia cepacia complex</taxon>
    </lineage>
</organism>
<gene>
    <name evidence="1" type="ORF">DT99_28635</name>
</gene>
<evidence type="ECO:0000313" key="1">
    <source>
        <dbReference type="EMBL" id="KEA56066.1"/>
    </source>
</evidence>
<dbReference type="AlphaFoldDB" id="A0A071MHR0"/>
<dbReference type="OrthoDB" id="9104071at2"/>
<name>A0A071MHR0_9BURK</name>
<sequence length="65" mass="7129">MTPHDVITIFERLNAEGRAAVDLDHACAGFAGWLASAWDTLGEEDIALLTSIGATLYREGYGRRY</sequence>
<accession>A0A071MHR0</accession>
<comment type="caution">
    <text evidence="1">The sequence shown here is derived from an EMBL/GenBank/DDBJ whole genome shotgun (WGS) entry which is preliminary data.</text>
</comment>
<dbReference type="EMBL" id="JJOA01000033">
    <property type="protein sequence ID" value="KEA56066.1"/>
    <property type="molecule type" value="Genomic_DNA"/>
</dbReference>
<proteinExistence type="predicted"/>
<reference evidence="1" key="1">
    <citation type="submission" date="2014-04" db="EMBL/GenBank/DDBJ databases">
        <title>In planta biocontrol of soil-borne Fusarium wilt of banana through a plant endophytic bacterium, Burkholderia cenocepacia 869T2.</title>
        <authorList>
            <person name="Ho Y.-N."/>
            <person name="Chiang H.-M."/>
            <person name="Chao C.-P."/>
            <person name="Su C.-C."/>
            <person name="Hsu H.-F."/>
            <person name="Guo C.-T."/>
            <person name="Hsieh J.-L."/>
            <person name="Huang C.-C."/>
        </authorList>
    </citation>
    <scope>NUCLEOTIDE SEQUENCE [LARGE SCALE GENOMIC DNA]</scope>
    <source>
        <strain evidence="1">869T2</strain>
    </source>
</reference>